<proteinExistence type="predicted"/>
<evidence type="ECO:0000313" key="1">
    <source>
        <dbReference type="EMBL" id="BDZ38810.1"/>
    </source>
</evidence>
<gene>
    <name evidence="1" type="ORF">GCM10025863_14240</name>
</gene>
<name>A0ABM8FT07_9MICO</name>
<dbReference type="EMBL" id="AP027728">
    <property type="protein sequence ID" value="BDZ38810.1"/>
    <property type="molecule type" value="Genomic_DNA"/>
</dbReference>
<evidence type="ECO:0000313" key="2">
    <source>
        <dbReference type="Proteomes" id="UP001321543"/>
    </source>
</evidence>
<keyword evidence="2" id="KW-1185">Reference proteome</keyword>
<reference evidence="2" key="1">
    <citation type="journal article" date="2019" name="Int. J. Syst. Evol. Microbiol.">
        <title>The Global Catalogue of Microorganisms (GCM) 10K type strain sequencing project: providing services to taxonomists for standard genome sequencing and annotation.</title>
        <authorList>
            <consortium name="The Broad Institute Genomics Platform"/>
            <consortium name="The Broad Institute Genome Sequencing Center for Infectious Disease"/>
            <person name="Wu L."/>
            <person name="Ma J."/>
        </authorList>
    </citation>
    <scope>NUCLEOTIDE SEQUENCE [LARGE SCALE GENOMIC DNA]</scope>
    <source>
        <strain evidence="2">NBRC 106310</strain>
    </source>
</reference>
<organism evidence="1 2">
    <name type="scientific">Microbacterium suwonense</name>
    <dbReference type="NCBI Taxonomy" id="683047"/>
    <lineage>
        <taxon>Bacteria</taxon>
        <taxon>Bacillati</taxon>
        <taxon>Actinomycetota</taxon>
        <taxon>Actinomycetes</taxon>
        <taxon>Micrococcales</taxon>
        <taxon>Microbacteriaceae</taxon>
        <taxon>Microbacterium</taxon>
    </lineage>
</organism>
<sequence>MHVRGVQDVRTLSLGRQELAAAWQLGIAPGVGGGLIHAPSLMAPSCGTTEPTTRTRSP</sequence>
<dbReference type="Proteomes" id="UP001321543">
    <property type="component" value="Chromosome"/>
</dbReference>
<accession>A0ABM8FT07</accession>
<protein>
    <submittedName>
        <fullName evidence="1">Uncharacterized protein</fullName>
    </submittedName>
</protein>